<dbReference type="GO" id="GO:0005737">
    <property type="term" value="C:cytoplasm"/>
    <property type="evidence" value="ECO:0007669"/>
    <property type="project" value="InterPro"/>
</dbReference>
<dbReference type="GO" id="GO:0062192">
    <property type="term" value="F:L-rhamnose mutarotase activity"/>
    <property type="evidence" value="ECO:0007669"/>
    <property type="project" value="UniProtKB-UniRule"/>
</dbReference>
<dbReference type="Pfam" id="PF05336">
    <property type="entry name" value="rhaM"/>
    <property type="match status" value="1"/>
</dbReference>
<evidence type="ECO:0000313" key="7">
    <source>
        <dbReference type="Proteomes" id="UP000179797"/>
    </source>
</evidence>
<gene>
    <name evidence="6" type="ORF">NH26_23100</name>
</gene>
<sequence length="103" mass="12307">MKTLAFKMKLKPGMKSEYIRRHDLIWPELKALLQEYGINEYFIFLDEETDILFAFQKVVGNKNSQDLGHNEVVQKWWEYMADIMITNDDLSPESIELEEVFQM</sequence>
<dbReference type="AlphaFoldDB" id="A0A1S1YTW3"/>
<keyword evidence="3" id="KW-0119">Carbohydrate metabolism</keyword>
<dbReference type="PANTHER" id="PTHR34389:SF2">
    <property type="entry name" value="L-RHAMNOSE MUTAROTASE"/>
    <property type="match status" value="1"/>
</dbReference>
<dbReference type="Gene3D" id="3.30.70.100">
    <property type="match status" value="1"/>
</dbReference>
<dbReference type="NCBIfam" id="TIGR02625">
    <property type="entry name" value="YiiL_rotase"/>
    <property type="match status" value="1"/>
</dbReference>
<dbReference type="RefSeq" id="WP_044227677.1">
    <property type="nucleotide sequence ID" value="NZ_JRYR02000002.1"/>
</dbReference>
<evidence type="ECO:0000256" key="4">
    <source>
        <dbReference type="ARBA" id="ARBA00023308"/>
    </source>
</evidence>
<comment type="caution">
    <text evidence="6">The sequence shown here is derived from an EMBL/GenBank/DDBJ whole genome shotgun (WGS) entry which is preliminary data.</text>
</comment>
<dbReference type="GO" id="GO:0019301">
    <property type="term" value="P:rhamnose catabolic process"/>
    <property type="evidence" value="ECO:0007669"/>
    <property type="project" value="UniProtKB-UniRule"/>
</dbReference>
<evidence type="ECO:0000256" key="5">
    <source>
        <dbReference type="NCBIfam" id="TIGR02625"/>
    </source>
</evidence>
<evidence type="ECO:0000256" key="1">
    <source>
        <dbReference type="ARBA" id="ARBA00022490"/>
    </source>
</evidence>
<proteinExistence type="predicted"/>
<reference evidence="6 7" key="1">
    <citation type="journal article" date="2012" name="Int. J. Syst. Evol. Microbiol.">
        <title>Flammeovirga pacifica sp. nov., isolated from deep-sea sediment.</title>
        <authorList>
            <person name="Xu H."/>
            <person name="Fu Y."/>
            <person name="Yang N."/>
            <person name="Ding Z."/>
            <person name="Lai Q."/>
            <person name="Zeng R."/>
        </authorList>
    </citation>
    <scope>NUCLEOTIDE SEQUENCE [LARGE SCALE GENOMIC DNA]</scope>
    <source>
        <strain evidence="7">DSM 24597 / LMG 26175 / WPAGA1</strain>
    </source>
</reference>
<dbReference type="InterPro" id="IPR013448">
    <property type="entry name" value="L-rhamnose_mutarotase"/>
</dbReference>
<protein>
    <recommendedName>
        <fullName evidence="5">L-rhamnose mutarotase</fullName>
        <ecNumber evidence="5">5.1.3.32</ecNumber>
    </recommendedName>
</protein>
<dbReference type="OrthoDB" id="9799608at2"/>
<keyword evidence="7" id="KW-1185">Reference proteome</keyword>
<dbReference type="InterPro" id="IPR011008">
    <property type="entry name" value="Dimeric_a/b-barrel"/>
</dbReference>
<evidence type="ECO:0000313" key="6">
    <source>
        <dbReference type="EMBL" id="OHX64474.1"/>
    </source>
</evidence>
<name>A0A1S1YTW3_FLAPC</name>
<evidence type="ECO:0000256" key="3">
    <source>
        <dbReference type="ARBA" id="ARBA00023277"/>
    </source>
</evidence>
<dbReference type="Proteomes" id="UP000179797">
    <property type="component" value="Unassembled WGS sequence"/>
</dbReference>
<dbReference type="STRING" id="915059.NH26_23100"/>
<keyword evidence="2" id="KW-0413">Isomerase</keyword>
<keyword evidence="1" id="KW-0963">Cytoplasm</keyword>
<dbReference type="InterPro" id="IPR008000">
    <property type="entry name" value="Rham/fucose_mutarotase"/>
</dbReference>
<keyword evidence="4" id="KW-0684">Rhamnose metabolism</keyword>
<dbReference type="SUPFAM" id="SSF54909">
    <property type="entry name" value="Dimeric alpha+beta barrel"/>
    <property type="match status" value="1"/>
</dbReference>
<dbReference type="EMBL" id="JRYR02000002">
    <property type="protein sequence ID" value="OHX64474.1"/>
    <property type="molecule type" value="Genomic_DNA"/>
</dbReference>
<evidence type="ECO:0000256" key="2">
    <source>
        <dbReference type="ARBA" id="ARBA00023235"/>
    </source>
</evidence>
<organism evidence="6 7">
    <name type="scientific">Flammeovirga pacifica</name>
    <dbReference type="NCBI Taxonomy" id="915059"/>
    <lineage>
        <taxon>Bacteria</taxon>
        <taxon>Pseudomonadati</taxon>
        <taxon>Bacteroidota</taxon>
        <taxon>Cytophagia</taxon>
        <taxon>Cytophagales</taxon>
        <taxon>Flammeovirgaceae</taxon>
        <taxon>Flammeovirga</taxon>
    </lineage>
</organism>
<dbReference type="PANTHER" id="PTHR34389">
    <property type="entry name" value="L-RHAMNOSE MUTAROTASE"/>
    <property type="match status" value="1"/>
</dbReference>
<accession>A0A1S1YTW3</accession>
<dbReference type="EC" id="5.1.3.32" evidence="5"/>